<feature type="region of interest" description="Disordered" evidence="1">
    <location>
        <begin position="74"/>
        <end position="103"/>
    </location>
</feature>
<reference evidence="2" key="1">
    <citation type="journal article" date="2009" name="PLoS Genet.">
        <title>Sequencing, mapping, and analysis of 27,455 maize full-length cDNAs.</title>
        <authorList>
            <person name="Soderlund C."/>
            <person name="Descour A."/>
            <person name="Kudrna D."/>
            <person name="Bomhoff M."/>
            <person name="Boyd L."/>
            <person name="Currie J."/>
            <person name="Angelova A."/>
            <person name="Collura K."/>
            <person name="Wissotski M."/>
            <person name="Ashley E."/>
            <person name="Morrow D."/>
            <person name="Fernandes J."/>
            <person name="Walbot V."/>
            <person name="Yu Y."/>
        </authorList>
    </citation>
    <scope>NUCLEOTIDE SEQUENCE</scope>
    <source>
        <strain evidence="2">B73</strain>
    </source>
</reference>
<dbReference type="AlphaFoldDB" id="C4J4G7"/>
<sequence length="131" mass="14801">MALSVRPERRRAMVAHLLPNLACARRMVSSSSAVKGRCSTCGDSWLHHRRRHDLPERPGMDRLMRDQLRAPWRATRRCRASSSSGLQGPLIRSTSDLPPLPRQDGEDDAMLYSRLVLSIGARGLVRRSMMI</sequence>
<name>C4J4G7_MAIZE</name>
<dbReference type="EMBL" id="BT085714">
    <property type="protein sequence ID" value="ACR36067.1"/>
    <property type="molecule type" value="mRNA"/>
</dbReference>
<proteinExistence type="evidence at transcript level"/>
<protein>
    <submittedName>
        <fullName evidence="2">Uncharacterized protein</fullName>
    </submittedName>
</protein>
<evidence type="ECO:0000256" key="1">
    <source>
        <dbReference type="SAM" id="MobiDB-lite"/>
    </source>
</evidence>
<evidence type="ECO:0000313" key="2">
    <source>
        <dbReference type="EMBL" id="ACR36067.1"/>
    </source>
</evidence>
<organism evidence="2">
    <name type="scientific">Zea mays</name>
    <name type="common">Maize</name>
    <dbReference type="NCBI Taxonomy" id="4577"/>
    <lineage>
        <taxon>Eukaryota</taxon>
        <taxon>Viridiplantae</taxon>
        <taxon>Streptophyta</taxon>
        <taxon>Embryophyta</taxon>
        <taxon>Tracheophyta</taxon>
        <taxon>Spermatophyta</taxon>
        <taxon>Magnoliopsida</taxon>
        <taxon>Liliopsida</taxon>
        <taxon>Poales</taxon>
        <taxon>Poaceae</taxon>
        <taxon>PACMAD clade</taxon>
        <taxon>Panicoideae</taxon>
        <taxon>Andropogonodae</taxon>
        <taxon>Andropogoneae</taxon>
        <taxon>Tripsacinae</taxon>
        <taxon>Zea</taxon>
    </lineage>
</organism>
<reference evidence="2" key="2">
    <citation type="submission" date="2012-06" db="EMBL/GenBank/DDBJ databases">
        <authorList>
            <person name="Yu Y."/>
            <person name="Currie J."/>
            <person name="Lomeli R."/>
            <person name="Angelova A."/>
            <person name="Collura K."/>
            <person name="Wissotski M."/>
            <person name="Campos D."/>
            <person name="Kudrna D."/>
            <person name="Golser W."/>
            <person name="Ashely E."/>
            <person name="Descour A."/>
            <person name="Fernandes J."/>
            <person name="Soderlund C."/>
            <person name="Walbot V."/>
        </authorList>
    </citation>
    <scope>NUCLEOTIDE SEQUENCE</scope>
    <source>
        <strain evidence="2">B73</strain>
    </source>
</reference>
<accession>C4J4G7</accession>